<dbReference type="SUPFAM" id="SSF55781">
    <property type="entry name" value="GAF domain-like"/>
    <property type="match status" value="1"/>
</dbReference>
<dbReference type="GO" id="GO:0000155">
    <property type="term" value="F:phosphorelay sensor kinase activity"/>
    <property type="evidence" value="ECO:0007669"/>
    <property type="project" value="InterPro"/>
</dbReference>
<evidence type="ECO:0000256" key="3">
    <source>
        <dbReference type="ARBA" id="ARBA00022553"/>
    </source>
</evidence>
<dbReference type="PANTHER" id="PTHR43711:SF26">
    <property type="entry name" value="SENSOR HISTIDINE KINASE RCSC"/>
    <property type="match status" value="1"/>
</dbReference>
<dbReference type="Gene3D" id="3.30.565.10">
    <property type="entry name" value="Histidine kinase-like ATPase, C-terminal domain"/>
    <property type="match status" value="1"/>
</dbReference>
<evidence type="ECO:0000256" key="7">
    <source>
        <dbReference type="SAM" id="Coils"/>
    </source>
</evidence>
<dbReference type="CDD" id="cd00082">
    <property type="entry name" value="HisKA"/>
    <property type="match status" value="1"/>
</dbReference>
<keyword evidence="5 9" id="KW-0418">Kinase</keyword>
<dbReference type="InterPro" id="IPR050736">
    <property type="entry name" value="Sensor_HK_Regulatory"/>
</dbReference>
<dbReference type="SMART" id="SM00387">
    <property type="entry name" value="HATPase_c"/>
    <property type="match status" value="1"/>
</dbReference>
<dbReference type="Gene3D" id="1.10.287.130">
    <property type="match status" value="1"/>
</dbReference>
<proteinExistence type="predicted"/>
<evidence type="ECO:0000313" key="9">
    <source>
        <dbReference type="EMBL" id="CAA9303549.1"/>
    </source>
</evidence>
<dbReference type="EC" id="2.7.13.3" evidence="2"/>
<dbReference type="Pfam" id="PF13185">
    <property type="entry name" value="GAF_2"/>
    <property type="match status" value="1"/>
</dbReference>
<dbReference type="InterPro" id="IPR003018">
    <property type="entry name" value="GAF"/>
</dbReference>
<keyword evidence="3" id="KW-0597">Phosphoprotein</keyword>
<dbReference type="CDD" id="cd16922">
    <property type="entry name" value="HATPase_EvgS-ArcB-TorS-like"/>
    <property type="match status" value="1"/>
</dbReference>
<gene>
    <name evidence="9" type="ORF">AVDCRST_MAG11-1005</name>
</gene>
<evidence type="ECO:0000256" key="6">
    <source>
        <dbReference type="ARBA" id="ARBA00023012"/>
    </source>
</evidence>
<dbReference type="Gene3D" id="3.30.450.40">
    <property type="match status" value="1"/>
</dbReference>
<comment type="catalytic activity">
    <reaction evidence="1">
        <text>ATP + protein L-histidine = ADP + protein N-phospho-L-histidine.</text>
        <dbReference type="EC" id="2.7.13.3"/>
    </reaction>
</comment>
<keyword evidence="6" id="KW-0902">Two-component regulatory system</keyword>
<dbReference type="SMART" id="SM00065">
    <property type="entry name" value="GAF"/>
    <property type="match status" value="1"/>
</dbReference>
<dbReference type="InterPro" id="IPR036097">
    <property type="entry name" value="HisK_dim/P_sf"/>
</dbReference>
<dbReference type="PANTHER" id="PTHR43711">
    <property type="entry name" value="TWO-COMPONENT HISTIDINE KINASE"/>
    <property type="match status" value="1"/>
</dbReference>
<dbReference type="InterPro" id="IPR004358">
    <property type="entry name" value="Sig_transdc_His_kin-like_C"/>
</dbReference>
<dbReference type="InterPro" id="IPR003594">
    <property type="entry name" value="HATPase_dom"/>
</dbReference>
<evidence type="ECO:0000256" key="2">
    <source>
        <dbReference type="ARBA" id="ARBA00012438"/>
    </source>
</evidence>
<dbReference type="Pfam" id="PF02518">
    <property type="entry name" value="HATPase_c"/>
    <property type="match status" value="1"/>
</dbReference>
<feature type="domain" description="Histidine kinase" evidence="8">
    <location>
        <begin position="250"/>
        <end position="477"/>
    </location>
</feature>
<reference evidence="9" key="1">
    <citation type="submission" date="2020-02" db="EMBL/GenBank/DDBJ databases">
        <authorList>
            <person name="Meier V. D."/>
        </authorList>
    </citation>
    <scope>NUCLEOTIDE SEQUENCE</scope>
    <source>
        <strain evidence="9">AVDCRST_MAG11</strain>
    </source>
</reference>
<dbReference type="AlphaFoldDB" id="A0A6J4KH19"/>
<dbReference type="PROSITE" id="PS50109">
    <property type="entry name" value="HIS_KIN"/>
    <property type="match status" value="1"/>
</dbReference>
<dbReference type="InterPro" id="IPR005467">
    <property type="entry name" value="His_kinase_dom"/>
</dbReference>
<dbReference type="InterPro" id="IPR003661">
    <property type="entry name" value="HisK_dim/P_dom"/>
</dbReference>
<evidence type="ECO:0000256" key="5">
    <source>
        <dbReference type="ARBA" id="ARBA00022777"/>
    </source>
</evidence>
<evidence type="ECO:0000256" key="4">
    <source>
        <dbReference type="ARBA" id="ARBA00022679"/>
    </source>
</evidence>
<evidence type="ECO:0000256" key="1">
    <source>
        <dbReference type="ARBA" id="ARBA00000085"/>
    </source>
</evidence>
<dbReference type="InterPro" id="IPR029016">
    <property type="entry name" value="GAF-like_dom_sf"/>
</dbReference>
<dbReference type="Pfam" id="PF00512">
    <property type="entry name" value="HisKA"/>
    <property type="match status" value="1"/>
</dbReference>
<dbReference type="SMART" id="SM00388">
    <property type="entry name" value="HisKA"/>
    <property type="match status" value="1"/>
</dbReference>
<keyword evidence="7" id="KW-0175">Coiled coil</keyword>
<accession>A0A6J4KH19</accession>
<organism evidence="9">
    <name type="scientific">uncultured Gemmatimonadaceae bacterium</name>
    <dbReference type="NCBI Taxonomy" id="246130"/>
    <lineage>
        <taxon>Bacteria</taxon>
        <taxon>Pseudomonadati</taxon>
        <taxon>Gemmatimonadota</taxon>
        <taxon>Gemmatimonadia</taxon>
        <taxon>Gemmatimonadales</taxon>
        <taxon>Gemmatimonadaceae</taxon>
        <taxon>environmental samples</taxon>
    </lineage>
</organism>
<dbReference type="EMBL" id="CADCTU010000226">
    <property type="protein sequence ID" value="CAA9303549.1"/>
    <property type="molecule type" value="Genomic_DNA"/>
</dbReference>
<dbReference type="InterPro" id="IPR036890">
    <property type="entry name" value="HATPase_C_sf"/>
</dbReference>
<dbReference type="SUPFAM" id="SSF55874">
    <property type="entry name" value="ATPase domain of HSP90 chaperone/DNA topoisomerase II/histidine kinase"/>
    <property type="match status" value="1"/>
</dbReference>
<dbReference type="SUPFAM" id="SSF47384">
    <property type="entry name" value="Homodimeric domain of signal transducing histidine kinase"/>
    <property type="match status" value="1"/>
</dbReference>
<protein>
    <recommendedName>
        <fullName evidence="2">histidine kinase</fullName>
        <ecNumber evidence="2">2.7.13.3</ecNumber>
    </recommendedName>
</protein>
<feature type="non-terminal residue" evidence="9">
    <location>
        <position position="1"/>
    </location>
</feature>
<name>A0A6J4KH19_9BACT</name>
<feature type="coiled-coil region" evidence="7">
    <location>
        <begin position="192"/>
        <end position="243"/>
    </location>
</feature>
<keyword evidence="4 9" id="KW-0808">Transferase</keyword>
<dbReference type="PRINTS" id="PR00344">
    <property type="entry name" value="BCTRLSENSOR"/>
</dbReference>
<sequence length="478" mass="51105">AAARRAAEGALREEAALVDTVQRIGTALASEHDLERIVQAVTDEATRLTGAQFGAFFYAAHDPRGGGEMMLYTLAGVPHAHFAHFPHPRATPVFGPTFRGEGVVRSADITAEPHYGRMAPHHGMPAGHPPVRSYLAVPVRSRTGAVLGGLFFGHERAGVFTEREERLVVGVAGWAAVAMDNARLYAEERQARVALAEQALALERSNQRLQDQAAELELQAEALQATAAELEERTEAAEAANRAKGEFLSTMSHELRTPLNAIGGYTDLLTMELRGPLTDAQRHDLERIGRANRHLMGLITDVLNFARLDAGRIEFHLADVDVASVVADVEPLVAPQFVARGIAFQPEACAPAAPARPPCARADPERLRQILLNVLTNAAKFTDAGGRVALSCGQDAASGAVRVRVQDTGRGIPADQLERIFEPFVQVDRHRTHESQQGVGLGLSISRDLARGMGGDLTAESTPGVGSTFTLTLPAAGA</sequence>
<evidence type="ECO:0000259" key="8">
    <source>
        <dbReference type="PROSITE" id="PS50109"/>
    </source>
</evidence>